<proteinExistence type="inferred from homology"/>
<dbReference type="GO" id="GO:0005506">
    <property type="term" value="F:iron ion binding"/>
    <property type="evidence" value="ECO:0007669"/>
    <property type="project" value="InterPro"/>
</dbReference>
<name>A0A9J6BFU7_POLVA</name>
<dbReference type="GO" id="GO:0020037">
    <property type="term" value="F:heme binding"/>
    <property type="evidence" value="ECO:0007669"/>
    <property type="project" value="InterPro"/>
</dbReference>
<dbReference type="Pfam" id="PF00067">
    <property type="entry name" value="p450"/>
    <property type="match status" value="1"/>
</dbReference>
<evidence type="ECO:0000256" key="5">
    <source>
        <dbReference type="ARBA" id="ARBA00023002"/>
    </source>
</evidence>
<dbReference type="GO" id="GO:0004497">
    <property type="term" value="F:monooxygenase activity"/>
    <property type="evidence" value="ECO:0007669"/>
    <property type="project" value="UniProtKB-KW"/>
</dbReference>
<keyword evidence="5 9" id="KW-0560">Oxidoreductase</keyword>
<accession>A0A9J6BFU7</accession>
<evidence type="ECO:0000256" key="1">
    <source>
        <dbReference type="ARBA" id="ARBA00001971"/>
    </source>
</evidence>
<dbReference type="Gene3D" id="1.10.630.10">
    <property type="entry name" value="Cytochrome P450"/>
    <property type="match status" value="1"/>
</dbReference>
<evidence type="ECO:0000256" key="6">
    <source>
        <dbReference type="ARBA" id="ARBA00023004"/>
    </source>
</evidence>
<dbReference type="GO" id="GO:0016705">
    <property type="term" value="F:oxidoreductase activity, acting on paired donors, with incorporation or reduction of molecular oxygen"/>
    <property type="evidence" value="ECO:0007669"/>
    <property type="project" value="InterPro"/>
</dbReference>
<dbReference type="InterPro" id="IPR050196">
    <property type="entry name" value="Cytochrome_P450_Monoox"/>
</dbReference>
<evidence type="ECO:0000256" key="2">
    <source>
        <dbReference type="ARBA" id="ARBA00010617"/>
    </source>
</evidence>
<evidence type="ECO:0000256" key="8">
    <source>
        <dbReference type="PIRSR" id="PIRSR602401-1"/>
    </source>
</evidence>
<dbReference type="PROSITE" id="PS00086">
    <property type="entry name" value="CYTOCHROME_P450"/>
    <property type="match status" value="1"/>
</dbReference>
<sequence>MFLSLTFLASIFITIQFYKWIKFYLNISKIPGPKNQIPFFGIINNFIGEKVGNYGKIFLEIINKTKPIQKVWFGPKIFIIPNTPEMFKTIFTSPYCVDKPRYIYGGFFANNGLLSSNGSVQEKHRKILSYSMTPKMLNQLVPVFEEKIQKFIKRMKNKIDGDEFNVFEDVAACTLEALVKGNFQYDYDCYESDLLKACASSDGITLRRIMQPWMSFEFLFKISQLSKDVKRIFGPIYSAVDKILEQNEHLRIESDDKKGIFIKQLLNLKNEFSEEEIRDEIFILIFAGSETTATTLSMCLLLLAMHKNIQNKIIEEINTKNSNDDFPYIEMVLKEVMRLFPIGPIIFRETTAEIMLESCEVPKNTTIAIPIYFLHRNENIWGKDSNEFKPERFEANKIDKIHSYAFVPFSGGKRMCIGYKYAMTFMKIFIVNFFKEFEIETSLKYEEMDVKVLPTITVTQGFPIKIKKRTI</sequence>
<dbReference type="AlphaFoldDB" id="A0A9J6BFU7"/>
<dbReference type="PRINTS" id="PR00463">
    <property type="entry name" value="EP450I"/>
</dbReference>
<evidence type="ECO:0000256" key="3">
    <source>
        <dbReference type="ARBA" id="ARBA00022617"/>
    </source>
</evidence>
<comment type="caution">
    <text evidence="10">The sequence shown here is derived from an EMBL/GenBank/DDBJ whole genome shotgun (WGS) entry which is preliminary data.</text>
</comment>
<dbReference type="SUPFAM" id="SSF48264">
    <property type="entry name" value="Cytochrome P450"/>
    <property type="match status" value="1"/>
</dbReference>
<evidence type="ECO:0000313" key="10">
    <source>
        <dbReference type="EMBL" id="KAG5668761.1"/>
    </source>
</evidence>
<dbReference type="InterPro" id="IPR017972">
    <property type="entry name" value="Cyt_P450_CS"/>
</dbReference>
<evidence type="ECO:0000256" key="9">
    <source>
        <dbReference type="RuleBase" id="RU000461"/>
    </source>
</evidence>
<keyword evidence="6 8" id="KW-0408">Iron</keyword>
<evidence type="ECO:0000256" key="7">
    <source>
        <dbReference type="ARBA" id="ARBA00023033"/>
    </source>
</evidence>
<dbReference type="PANTHER" id="PTHR24291">
    <property type="entry name" value="CYTOCHROME P450 FAMILY 4"/>
    <property type="match status" value="1"/>
</dbReference>
<comment type="cofactor">
    <cofactor evidence="1 8">
        <name>heme</name>
        <dbReference type="ChEBI" id="CHEBI:30413"/>
    </cofactor>
</comment>
<keyword evidence="7 9" id="KW-0503">Monooxygenase</keyword>
<keyword evidence="3 8" id="KW-0349">Heme</keyword>
<evidence type="ECO:0008006" key="12">
    <source>
        <dbReference type="Google" id="ProtNLM"/>
    </source>
</evidence>
<dbReference type="InterPro" id="IPR036396">
    <property type="entry name" value="Cyt_P450_sf"/>
</dbReference>
<gene>
    <name evidence="10" type="ORF">PVAND_016688</name>
</gene>
<keyword evidence="4 8" id="KW-0479">Metal-binding</keyword>
<reference evidence="10" key="1">
    <citation type="submission" date="2021-03" db="EMBL/GenBank/DDBJ databases">
        <title>Chromosome level genome of the anhydrobiotic midge Polypedilum vanderplanki.</title>
        <authorList>
            <person name="Yoshida Y."/>
            <person name="Kikawada T."/>
            <person name="Gusev O."/>
        </authorList>
    </citation>
    <scope>NUCLEOTIDE SEQUENCE</scope>
    <source>
        <strain evidence="10">NIAS01</strain>
        <tissue evidence="10">Whole body or cell culture</tissue>
    </source>
</reference>
<keyword evidence="11" id="KW-1185">Reference proteome</keyword>
<feature type="binding site" description="axial binding residue" evidence="8">
    <location>
        <position position="416"/>
    </location>
    <ligand>
        <name>heme</name>
        <dbReference type="ChEBI" id="CHEBI:30413"/>
    </ligand>
    <ligandPart>
        <name>Fe</name>
        <dbReference type="ChEBI" id="CHEBI:18248"/>
    </ligandPart>
</feature>
<dbReference type="EMBL" id="JADBJN010000004">
    <property type="protein sequence ID" value="KAG5668761.1"/>
    <property type="molecule type" value="Genomic_DNA"/>
</dbReference>
<dbReference type="Proteomes" id="UP001107558">
    <property type="component" value="Chromosome 4"/>
</dbReference>
<organism evidence="10 11">
    <name type="scientific">Polypedilum vanderplanki</name>
    <name type="common">Sleeping chironomid midge</name>
    <dbReference type="NCBI Taxonomy" id="319348"/>
    <lineage>
        <taxon>Eukaryota</taxon>
        <taxon>Metazoa</taxon>
        <taxon>Ecdysozoa</taxon>
        <taxon>Arthropoda</taxon>
        <taxon>Hexapoda</taxon>
        <taxon>Insecta</taxon>
        <taxon>Pterygota</taxon>
        <taxon>Neoptera</taxon>
        <taxon>Endopterygota</taxon>
        <taxon>Diptera</taxon>
        <taxon>Nematocera</taxon>
        <taxon>Chironomoidea</taxon>
        <taxon>Chironomidae</taxon>
        <taxon>Chironominae</taxon>
        <taxon>Polypedilum</taxon>
        <taxon>Polypedilum</taxon>
    </lineage>
</organism>
<evidence type="ECO:0000256" key="4">
    <source>
        <dbReference type="ARBA" id="ARBA00022723"/>
    </source>
</evidence>
<dbReference type="InterPro" id="IPR001128">
    <property type="entry name" value="Cyt_P450"/>
</dbReference>
<comment type="similarity">
    <text evidence="2 9">Belongs to the cytochrome P450 family.</text>
</comment>
<dbReference type="PRINTS" id="PR00385">
    <property type="entry name" value="P450"/>
</dbReference>
<dbReference type="PANTHER" id="PTHR24291:SF50">
    <property type="entry name" value="BIFUNCTIONAL ALBAFLAVENONE MONOOXYGENASE_TERPENE SYNTHASE"/>
    <property type="match status" value="1"/>
</dbReference>
<protein>
    <recommendedName>
        <fullName evidence="12">Cytochrome P450</fullName>
    </recommendedName>
</protein>
<dbReference type="InterPro" id="IPR002401">
    <property type="entry name" value="Cyt_P450_E_grp-I"/>
</dbReference>
<evidence type="ECO:0000313" key="11">
    <source>
        <dbReference type="Proteomes" id="UP001107558"/>
    </source>
</evidence>
<dbReference type="OrthoDB" id="1470350at2759"/>